<evidence type="ECO:0000313" key="2">
    <source>
        <dbReference type="EMBL" id="KAF6450533.1"/>
    </source>
</evidence>
<feature type="transmembrane region" description="Helical" evidence="1">
    <location>
        <begin position="93"/>
        <end position="116"/>
    </location>
</feature>
<reference evidence="2 3" key="1">
    <citation type="journal article" date="2020" name="Nature">
        <title>Six reference-quality genomes reveal evolution of bat adaptations.</title>
        <authorList>
            <person name="Jebb D."/>
            <person name="Huang Z."/>
            <person name="Pippel M."/>
            <person name="Hughes G.M."/>
            <person name="Lavrichenko K."/>
            <person name="Devanna P."/>
            <person name="Winkler S."/>
            <person name="Jermiin L.S."/>
            <person name="Skirmuntt E.C."/>
            <person name="Katzourakis A."/>
            <person name="Burkitt-Gray L."/>
            <person name="Ray D.A."/>
            <person name="Sullivan K.A.M."/>
            <person name="Roscito J.G."/>
            <person name="Kirilenko B.M."/>
            <person name="Davalos L.M."/>
            <person name="Corthals A.P."/>
            <person name="Power M.L."/>
            <person name="Jones G."/>
            <person name="Ransome R.D."/>
            <person name="Dechmann D.K.N."/>
            <person name="Locatelli A.G."/>
            <person name="Puechmaille S.J."/>
            <person name="Fedrigo O."/>
            <person name="Jarvis E.D."/>
            <person name="Hiller M."/>
            <person name="Vernes S.C."/>
            <person name="Myers E.W."/>
            <person name="Teeling E.C."/>
        </authorList>
    </citation>
    <scope>NUCLEOTIDE SEQUENCE [LARGE SCALE GENOMIC DNA]</scope>
    <source>
        <strain evidence="2">MMolMol1</strain>
        <tissue evidence="2">Muscle</tissue>
    </source>
</reference>
<name>A0A7J8FRY7_MOLMO</name>
<accession>A0A7J8FRY7</accession>
<gene>
    <name evidence="2" type="ORF">HJG59_008401</name>
</gene>
<dbReference type="InParanoid" id="A0A7J8FRY7"/>
<keyword evidence="1" id="KW-1133">Transmembrane helix</keyword>
<protein>
    <submittedName>
        <fullName evidence="2">Uncharacterized protein</fullName>
    </submittedName>
</protein>
<evidence type="ECO:0000313" key="3">
    <source>
        <dbReference type="Proteomes" id="UP000550707"/>
    </source>
</evidence>
<keyword evidence="3" id="KW-1185">Reference proteome</keyword>
<comment type="caution">
    <text evidence="2">The sequence shown here is derived from an EMBL/GenBank/DDBJ whole genome shotgun (WGS) entry which is preliminary data.</text>
</comment>
<keyword evidence="1" id="KW-0812">Transmembrane</keyword>
<organism evidence="2 3">
    <name type="scientific">Molossus molossus</name>
    <name type="common">Pallas' mastiff bat</name>
    <name type="synonym">Vespertilio molossus</name>
    <dbReference type="NCBI Taxonomy" id="27622"/>
    <lineage>
        <taxon>Eukaryota</taxon>
        <taxon>Metazoa</taxon>
        <taxon>Chordata</taxon>
        <taxon>Craniata</taxon>
        <taxon>Vertebrata</taxon>
        <taxon>Euteleostomi</taxon>
        <taxon>Mammalia</taxon>
        <taxon>Eutheria</taxon>
        <taxon>Laurasiatheria</taxon>
        <taxon>Chiroptera</taxon>
        <taxon>Yangochiroptera</taxon>
        <taxon>Molossidae</taxon>
        <taxon>Molossus</taxon>
    </lineage>
</organism>
<dbReference type="EMBL" id="JACASF010000011">
    <property type="protein sequence ID" value="KAF6450533.1"/>
    <property type="molecule type" value="Genomic_DNA"/>
</dbReference>
<proteinExistence type="predicted"/>
<dbReference type="Proteomes" id="UP000550707">
    <property type="component" value="Unassembled WGS sequence"/>
</dbReference>
<keyword evidence="1" id="KW-0472">Membrane</keyword>
<sequence length="136" mass="16514">MNDKQQIKNKSTLKYKYQNSNKSARKYTSCSCFFNLELNIHTVRINLKCKFNWLYQNIHQCKQHLNQEIEHFHYTGSFFPSHLSLMINDTEHLFTYLLAIHMSVFVKFCSCFWPIFKFECNCVFVDFHNMYETIVR</sequence>
<evidence type="ECO:0000256" key="1">
    <source>
        <dbReference type="SAM" id="Phobius"/>
    </source>
</evidence>
<dbReference type="AlphaFoldDB" id="A0A7J8FRY7"/>